<evidence type="ECO:0000313" key="2">
    <source>
        <dbReference type="Proteomes" id="UP000535415"/>
    </source>
</evidence>
<dbReference type="PANTHER" id="PTHR42834:SF1">
    <property type="entry name" value="ENDONUCLEASE_EXONUCLEASE_PHOSPHATASE FAMILY PROTEIN (AFU_ORTHOLOGUE AFUA_3G09210)"/>
    <property type="match status" value="1"/>
</dbReference>
<dbReference type="InterPro" id="IPR011049">
    <property type="entry name" value="Serralysin-like_metalloprot_C"/>
</dbReference>
<protein>
    <submittedName>
        <fullName evidence="1">Putative extracellular nuclease</fullName>
    </submittedName>
</protein>
<accession>A0A7W9BMI4</accession>
<dbReference type="GO" id="GO:0005509">
    <property type="term" value="F:calcium ion binding"/>
    <property type="evidence" value="ECO:0007669"/>
    <property type="project" value="InterPro"/>
</dbReference>
<dbReference type="CDD" id="cd04486">
    <property type="entry name" value="YhcR_OBF_like"/>
    <property type="match status" value="1"/>
</dbReference>
<dbReference type="PANTHER" id="PTHR42834">
    <property type="entry name" value="ENDONUCLEASE/EXONUCLEASE/PHOSPHATASE FAMILY PROTEIN (AFU_ORTHOLOGUE AFUA_3G09210)"/>
    <property type="match status" value="1"/>
</dbReference>
<comment type="caution">
    <text evidence="1">The sequence shown here is derived from an EMBL/GenBank/DDBJ whole genome shotgun (WGS) entry which is preliminary data.</text>
</comment>
<dbReference type="PRINTS" id="PR00313">
    <property type="entry name" value="CABNDNGRPT"/>
</dbReference>
<dbReference type="InterPro" id="IPR001343">
    <property type="entry name" value="Hemolysn_Ca-bd"/>
</dbReference>
<sequence length="1138" mass="119484">MSMVITGVFDGPLVGGIPKGVEVYVTADIADMSIYGLGFANNGGGTDGEEFTFPAVAALAGTYLYIASETDGFTAFFGFAPDYVTGNAGINGDDAIELFENGSVIDTFGDLNVDGTGQAWEYMDGWATRVPGTTANPVFDINNWSFSGPNAFDSQASNATAATPYPLAAYDSVTPPAPTPTFVINEIDADQDGTDSAEFIEIYDGGVGNASLDGLSLVLFNGSSDTEYRTVSLDGMTTNADGYFVVGSADVPNVDHVAWTTNGLQNGADAVALYTGTPPTAPTTVNLVDAIGYGTSDADDTDLLAALGLTTQFDESANGTPATDALARQPDGSGAFVAQAPTPGASNFIAPPTVITLISEIQGSAGTEDMAVIGVDDRSTMVGQIVTVQAIVTADFQAGLLGTQGDMSGFYIQEEEIDYDFNDLTSEGIFIFDGTNPLVDVQIGDLVEVTGTVSEYFGQTQISATNISVVATEQVVPDAVEVIFPTAGVMDDGTGNLVANLEAYEGMLVNIQQSMTVSEMFNLDRFGQYNVTSDGRLVQYAQTNDPDAAGYAQHLKDSAARTLVLDDGLPQQNPAELNVIDGNDGILTASDSFRMGDSISSITGVVNYSFSEFRINAAQGVYEQANPRPSAPEDTGGNFTVASLNVLNYFTTIDESGVVTDNGSDPRGADTVEEFERQAEKLVNAIVAMDADVLGLVEIENDFAGDNFAIKDIVSRVNAELGAEIYGFVDPGQEFVGGDAIANGLIYKIDGVGLMGDMAILENFEGRDFIDPLGAGRGLNRPAIAQTFQDLDTGETITVSVNHLKSKGSLTGLAADEDQGDGQGNNNATRAEAASILAAWLASDPTGQGSENTLLLGDFNAYAKEDPITVLADAGYTDLATAALGENAYSYVFDGQIGTLDYVLANGALTSKVTGVTEWHINADEADAFDYNLDFGRDPSWFDGDSAARNSDHDPVIVSFDFTPDLPTLNLIAGTNRRDFLWGTSEADQIEGLKGNDYIFAGNGDDVILGGTGNDKIYGGNGADDIDGGQGNDIVFAGSGDDVVRAGDGSYDMVFGGKGADTFVFSESLATDRSHDRTTIFDFDTDEDAIDLGGAEIGRIRETFFSVEITLEGGHDKITLWGVRDADDIDFVNELAVA</sequence>
<dbReference type="InterPro" id="IPR047971">
    <property type="entry name" value="ExeM-like"/>
</dbReference>
<dbReference type="SUPFAM" id="SSF51120">
    <property type="entry name" value="beta-Roll"/>
    <property type="match status" value="1"/>
</dbReference>
<gene>
    <name evidence="1" type="ORF">FHS72_002713</name>
</gene>
<dbReference type="Pfam" id="PF00353">
    <property type="entry name" value="HemolysinCabind"/>
    <property type="match status" value="1"/>
</dbReference>
<dbReference type="EMBL" id="JACIJM010000008">
    <property type="protein sequence ID" value="MBB5723076.1"/>
    <property type="molecule type" value="Genomic_DNA"/>
</dbReference>
<dbReference type="RefSeq" id="WP_183529961.1">
    <property type="nucleotide sequence ID" value="NZ_JACIJM010000008.1"/>
</dbReference>
<name>A0A7W9BMI4_9RHOB</name>
<evidence type="ECO:0000313" key="1">
    <source>
        <dbReference type="EMBL" id="MBB5723076.1"/>
    </source>
</evidence>
<dbReference type="AlphaFoldDB" id="A0A7W9BMI4"/>
<dbReference type="Gene3D" id="3.60.10.10">
    <property type="entry name" value="Endonuclease/exonuclease/phosphatase"/>
    <property type="match status" value="1"/>
</dbReference>
<reference evidence="1 2" key="1">
    <citation type="submission" date="2020-08" db="EMBL/GenBank/DDBJ databases">
        <title>Genomic Encyclopedia of Type Strains, Phase IV (KMG-IV): sequencing the most valuable type-strain genomes for metagenomic binning, comparative biology and taxonomic classification.</title>
        <authorList>
            <person name="Goeker M."/>
        </authorList>
    </citation>
    <scope>NUCLEOTIDE SEQUENCE [LARGE SCALE GENOMIC DNA]</scope>
    <source>
        <strain evidence="1 2">DSM 101064</strain>
    </source>
</reference>
<dbReference type="InterPro" id="IPR036691">
    <property type="entry name" value="Endo/exonu/phosph_ase_sf"/>
</dbReference>
<dbReference type="InterPro" id="IPR018511">
    <property type="entry name" value="Hemolysin-typ_Ca-bd_CS"/>
</dbReference>
<keyword evidence="2" id="KW-1185">Reference proteome</keyword>
<dbReference type="NCBIfam" id="NF033681">
    <property type="entry name" value="ExeM_NucH_DNase"/>
    <property type="match status" value="1"/>
</dbReference>
<dbReference type="Proteomes" id="UP000535415">
    <property type="component" value="Unassembled WGS sequence"/>
</dbReference>
<dbReference type="PROSITE" id="PS00330">
    <property type="entry name" value="HEMOLYSIN_CALCIUM"/>
    <property type="match status" value="3"/>
</dbReference>
<organism evidence="1 2">
    <name type="scientific">Yoonia ponticola</name>
    <dbReference type="NCBI Taxonomy" id="1524255"/>
    <lineage>
        <taxon>Bacteria</taxon>
        <taxon>Pseudomonadati</taxon>
        <taxon>Pseudomonadota</taxon>
        <taxon>Alphaproteobacteria</taxon>
        <taxon>Rhodobacterales</taxon>
        <taxon>Paracoccaceae</taxon>
        <taxon>Yoonia</taxon>
    </lineage>
</organism>
<dbReference type="SUPFAM" id="SSF56219">
    <property type="entry name" value="DNase I-like"/>
    <property type="match status" value="1"/>
</dbReference>
<dbReference type="Gene3D" id="2.150.10.10">
    <property type="entry name" value="Serralysin-like metalloprotease, C-terminal"/>
    <property type="match status" value="1"/>
</dbReference>
<proteinExistence type="predicted"/>